<evidence type="ECO:0000256" key="6">
    <source>
        <dbReference type="ARBA" id="ARBA00023136"/>
    </source>
</evidence>
<feature type="transmembrane region" description="Helical" evidence="9">
    <location>
        <begin position="36"/>
        <end position="58"/>
    </location>
</feature>
<organism evidence="11">
    <name type="scientific">Tetraodon nigroviridis</name>
    <name type="common">Spotted green pufferfish</name>
    <name type="synonym">Chelonodon nigroviridis</name>
    <dbReference type="NCBI Taxonomy" id="99883"/>
    <lineage>
        <taxon>Eukaryota</taxon>
        <taxon>Metazoa</taxon>
        <taxon>Chordata</taxon>
        <taxon>Craniata</taxon>
        <taxon>Vertebrata</taxon>
        <taxon>Euteleostomi</taxon>
        <taxon>Actinopterygii</taxon>
        <taxon>Neopterygii</taxon>
        <taxon>Teleostei</taxon>
        <taxon>Neoteleostei</taxon>
        <taxon>Acanthomorphata</taxon>
        <taxon>Eupercaria</taxon>
        <taxon>Tetraodontiformes</taxon>
        <taxon>Tetradontoidea</taxon>
        <taxon>Tetraodontidae</taxon>
        <taxon>Tetraodon</taxon>
    </lineage>
</organism>
<comment type="function">
    <text evidence="1">Receptor for thyrotropin-releasing hormone (TRH). Upon ligand binding, this G-protein-coupled receptor triggers activation of the phosphatidylinositol (IP3)-calcium-protein kinase C (PKC) pathway.</text>
</comment>
<evidence type="ECO:0000256" key="7">
    <source>
        <dbReference type="ARBA" id="ARBA00032251"/>
    </source>
</evidence>
<feature type="transmembrane region" description="Helical" evidence="9">
    <location>
        <begin position="389"/>
        <end position="408"/>
    </location>
</feature>
<dbReference type="PANTHER" id="PTHR46061">
    <property type="entry name" value="THYROTROPIN-RELEASING HORMONE RECEPTOR"/>
    <property type="match status" value="1"/>
</dbReference>
<dbReference type="OrthoDB" id="10036964at2759"/>
<evidence type="ECO:0000256" key="4">
    <source>
        <dbReference type="ARBA" id="ARBA00022692"/>
    </source>
</evidence>
<feature type="transmembrane region" description="Helical" evidence="9">
    <location>
        <begin position="632"/>
        <end position="650"/>
    </location>
</feature>
<dbReference type="EMBL" id="CAAE01014729">
    <property type="protein sequence ID" value="CAG03888.1"/>
    <property type="molecule type" value="Genomic_DNA"/>
</dbReference>
<keyword evidence="6 9" id="KW-0472">Membrane</keyword>
<feature type="non-terminal residue" evidence="11">
    <location>
        <position position="1"/>
    </location>
</feature>
<keyword evidence="8" id="KW-0807">Transducer</keyword>
<keyword evidence="8" id="KW-0297">G-protein coupled receptor</keyword>
<dbReference type="PROSITE" id="PS00237">
    <property type="entry name" value="G_PROTEIN_RECEP_F1_1"/>
    <property type="match status" value="1"/>
</dbReference>
<dbReference type="PROSITE" id="PS50262">
    <property type="entry name" value="G_PROTEIN_RECEP_F1_2"/>
    <property type="match status" value="1"/>
</dbReference>
<feature type="domain" description="G-protein coupled receptors family 1 profile" evidence="10">
    <location>
        <begin position="555"/>
        <end position="801"/>
    </location>
</feature>
<comment type="caution">
    <text evidence="11">The sequence shown here is derived from an EMBL/GenBank/DDBJ whole genome shotgun (WGS) entry which is preliminary data.</text>
</comment>
<dbReference type="GO" id="GO:0004997">
    <property type="term" value="F:thyrotropin-releasing hormone receptor activity"/>
    <property type="evidence" value="ECO:0007669"/>
    <property type="project" value="InterPro"/>
</dbReference>
<dbReference type="InterPro" id="IPR012858">
    <property type="entry name" value="DC_STAMP-like"/>
</dbReference>
<dbReference type="CDD" id="cd14995">
    <property type="entry name" value="7tmA_TRH-R"/>
    <property type="match status" value="1"/>
</dbReference>
<dbReference type="InterPro" id="IPR017452">
    <property type="entry name" value="GPCR_Rhodpsn_7TM"/>
</dbReference>
<dbReference type="PANTHER" id="PTHR46061:SF1">
    <property type="entry name" value="THYROTROPIN-RELEASING HORMONE RECEPTOR"/>
    <property type="match status" value="1"/>
</dbReference>
<protein>
    <recommendedName>
        <fullName evidence="3">Thyrotropin-releasing hormone receptor</fullName>
    </recommendedName>
    <alternativeName>
        <fullName evidence="7">Thyroliberin receptor</fullName>
    </alternativeName>
</protein>
<keyword evidence="4 8" id="KW-0812">Transmembrane</keyword>
<evidence type="ECO:0000256" key="3">
    <source>
        <dbReference type="ARBA" id="ARBA00018873"/>
    </source>
</evidence>
<proteinExistence type="inferred from homology"/>
<feature type="transmembrane region" description="Helical" evidence="9">
    <location>
        <begin position="289"/>
        <end position="313"/>
    </location>
</feature>
<dbReference type="Pfam" id="PF00001">
    <property type="entry name" value="7tm_1"/>
    <property type="match status" value="1"/>
</dbReference>
<comment type="similarity">
    <text evidence="8">Belongs to the G-protein coupled receptor 1 family.</text>
</comment>
<feature type="transmembrane region" description="Helical" evidence="9">
    <location>
        <begin position="64"/>
        <end position="88"/>
    </location>
</feature>
<dbReference type="GO" id="GO:0016020">
    <property type="term" value="C:membrane"/>
    <property type="evidence" value="ECO:0007669"/>
    <property type="project" value="UniProtKB-SubCell"/>
</dbReference>
<dbReference type="Gene3D" id="1.20.1070.10">
    <property type="entry name" value="Rhodopsin 7-helix transmembrane proteins"/>
    <property type="match status" value="1"/>
</dbReference>
<dbReference type="InterPro" id="IPR000276">
    <property type="entry name" value="GPCR_Rhodpsn"/>
</dbReference>
<reference evidence="11" key="2">
    <citation type="submission" date="2004-02" db="EMBL/GenBank/DDBJ databases">
        <authorList>
            <consortium name="Genoscope"/>
            <consortium name="Whitehead Institute Centre for Genome Research"/>
        </authorList>
    </citation>
    <scope>NUCLEOTIDE SEQUENCE</scope>
</reference>
<reference evidence="11" key="1">
    <citation type="journal article" date="2004" name="Nature">
        <title>Genome duplication in the teleost fish Tetraodon nigroviridis reveals the early vertebrate proto-karyotype.</title>
        <authorList>
            <person name="Jaillon O."/>
            <person name="Aury J.-M."/>
            <person name="Brunet F."/>
            <person name="Petit J.-L."/>
            <person name="Stange-Thomann N."/>
            <person name="Mauceli E."/>
            <person name="Bouneau L."/>
            <person name="Fischer C."/>
            <person name="Ozouf-Costaz C."/>
            <person name="Bernot A."/>
            <person name="Nicaud S."/>
            <person name="Jaffe D."/>
            <person name="Fisher S."/>
            <person name="Lutfalla G."/>
            <person name="Dossat C."/>
            <person name="Segurens B."/>
            <person name="Dasilva C."/>
            <person name="Salanoubat M."/>
            <person name="Levy M."/>
            <person name="Boudet N."/>
            <person name="Castellano S."/>
            <person name="Anthouard V."/>
            <person name="Jubin C."/>
            <person name="Castelli V."/>
            <person name="Katinka M."/>
            <person name="Vacherie B."/>
            <person name="Biemont C."/>
            <person name="Skalli Z."/>
            <person name="Cattolico L."/>
            <person name="Poulain J."/>
            <person name="De Berardinis V."/>
            <person name="Cruaud C."/>
            <person name="Duprat S."/>
            <person name="Brottier P."/>
            <person name="Coutanceau J.-P."/>
            <person name="Gouzy J."/>
            <person name="Parra G."/>
            <person name="Lardier G."/>
            <person name="Chapple C."/>
            <person name="McKernan K.J."/>
            <person name="McEwan P."/>
            <person name="Bosak S."/>
            <person name="Kellis M."/>
            <person name="Volff J.-N."/>
            <person name="Guigo R."/>
            <person name="Zody M.C."/>
            <person name="Mesirov J."/>
            <person name="Lindblad-Toh K."/>
            <person name="Birren B."/>
            <person name="Nusbaum C."/>
            <person name="Kahn D."/>
            <person name="Robinson-Rechavi M."/>
            <person name="Laudet V."/>
            <person name="Schachter V."/>
            <person name="Quetier F."/>
            <person name="Saurin W."/>
            <person name="Scarpelli C."/>
            <person name="Wincker P."/>
            <person name="Lander E.S."/>
            <person name="Weissenbach J."/>
            <person name="Roest Crollius H."/>
        </authorList>
    </citation>
    <scope>NUCLEOTIDE SEQUENCE [LARGE SCALE GENOMIC DNA]</scope>
</reference>
<dbReference type="PRINTS" id="PR01846">
    <property type="entry name" value="TRHRFAMILY"/>
</dbReference>
<keyword evidence="5 9" id="KW-1133">Transmembrane helix</keyword>
<dbReference type="PRINTS" id="PR00751">
    <property type="entry name" value="THYROLIBRINR"/>
</dbReference>
<sequence>MKLRFESFLPSRRTPKRTVLHLWDIYTSPVLSGGDVLTLLLLCSCLAAITGGLLYYWLAKTLDYSYDLCVQVACIYGSLMLLASFLCHPLRCVLTMTLPIACTKQGRKLLISASVMVLILNVIPNIALNFGVVAQILKCTTEGFTRSLLNSSRPLNKAKQDLVEETQRANLWSNINQLKQLAQLTNVDVSEVRVRFMEMIGQIEQNFSHTKGLLQKCLLLSNRILAALFVALLVFESLLYLKSYLSSVQFGSSSKELHKESAGDSAARPRCPVSYPRCGIRSHERSSCVIALLVVTLYFLAITLTVILDYVVYRVVDLILPWLLDFPSTSAIFDVRYELKTFAPFLCLIPSACRNWKPINFHRKYMWTYNPEPSLCEATASPPSRGVCVLLGCLCVMSYFLVFLEVYAKRLCRKICASFFREQEKKRMEHLRKKEKKVFTITVNERQEAGTDHDMIFVQATNMGSVNVPTWNQTQTPVSDFFNPHRPAELGRDRNTMENSTAFQRVAQVGNLTEMPLNPVEQQAVTIFLTVVICLVGIGGNIMVVLVVLRPNTCLAAADLIVLVAAGLPNISDVVAFWIYGYTGCLCITYLQYLGINVSSCSITAFTIERYIAICHSIKAQFICTVSRAKRIIAGVWLFTSLYCIMWFFLVDIDETVYTNGVVVTCGYRVSRSLYMPIYFLDFTLFYVIPLTVATVLYGLIARILFMSPLPSHLSDREGGGSVHQGHTSSTNKGSKGAIVARKQITKMLVVVVVLCALLWMPYRTLVVVNSFLDPPYHNTWFLLFCRMCIYTNSAVNPIIYNLMSQKFRVAFQKLCKCSWQQKEVVAQCRLPMYYSVMKDSSHESNE</sequence>
<dbReference type="SUPFAM" id="SSF81321">
    <property type="entry name" value="Family A G protein-coupled receptor-like"/>
    <property type="match status" value="1"/>
</dbReference>
<feature type="transmembrane region" description="Helical" evidence="9">
    <location>
        <begin position="525"/>
        <end position="549"/>
    </location>
</feature>
<dbReference type="GO" id="GO:0007200">
    <property type="term" value="P:phospholipase C-activating G protein-coupled receptor signaling pathway"/>
    <property type="evidence" value="ECO:0007669"/>
    <property type="project" value="TreeGrafter"/>
</dbReference>
<feature type="transmembrane region" description="Helical" evidence="9">
    <location>
        <begin position="224"/>
        <end position="241"/>
    </location>
</feature>
<evidence type="ECO:0000256" key="1">
    <source>
        <dbReference type="ARBA" id="ARBA00004100"/>
    </source>
</evidence>
<evidence type="ECO:0000259" key="10">
    <source>
        <dbReference type="PROSITE" id="PS50262"/>
    </source>
</evidence>
<feature type="transmembrane region" description="Helical" evidence="9">
    <location>
        <begin position="745"/>
        <end position="761"/>
    </location>
</feature>
<gene>
    <name evidence="11" type="ORF">GSTENG00023459001</name>
</gene>
<dbReference type="PRINTS" id="PR00237">
    <property type="entry name" value="GPCRRHODOPSN"/>
</dbReference>
<feature type="transmembrane region" description="Helical" evidence="9">
    <location>
        <begin position="109"/>
        <end position="128"/>
    </location>
</feature>
<evidence type="ECO:0000256" key="2">
    <source>
        <dbReference type="ARBA" id="ARBA00004370"/>
    </source>
</evidence>
<evidence type="ECO:0000256" key="5">
    <source>
        <dbReference type="ARBA" id="ARBA00022989"/>
    </source>
</evidence>
<feature type="transmembrane region" description="Helical" evidence="9">
    <location>
        <begin position="678"/>
        <end position="701"/>
    </location>
</feature>
<dbReference type="KEGG" id="tng:GSTEN00023459G001"/>
<feature type="transmembrane region" description="Helical" evidence="9">
    <location>
        <begin position="781"/>
        <end position="804"/>
    </location>
</feature>
<keyword evidence="8" id="KW-0675">Receptor</keyword>
<dbReference type="InterPro" id="IPR002120">
    <property type="entry name" value="TRH_rcpt_1"/>
</dbReference>
<dbReference type="Pfam" id="PF07782">
    <property type="entry name" value="DC_STAMP"/>
    <property type="match status" value="1"/>
</dbReference>
<evidence type="ECO:0000256" key="8">
    <source>
        <dbReference type="RuleBase" id="RU000688"/>
    </source>
</evidence>
<evidence type="ECO:0000313" key="11">
    <source>
        <dbReference type="EMBL" id="CAG03888.1"/>
    </source>
</evidence>
<name>Q4S644_TETNG</name>
<accession>Q4S644</accession>
<evidence type="ECO:0000256" key="9">
    <source>
        <dbReference type="SAM" id="Phobius"/>
    </source>
</evidence>
<comment type="subcellular location">
    <subcellularLocation>
        <location evidence="2">Membrane</location>
    </subcellularLocation>
</comment>
<dbReference type="AlphaFoldDB" id="Q4S644"/>